<dbReference type="AlphaFoldDB" id="A0A098E6V9"/>
<dbReference type="InterPro" id="IPR002586">
    <property type="entry name" value="CobQ/CobB/MinD/ParA_Nub-bd_dom"/>
</dbReference>
<sequence>MLIVITGKGGVGKTMVSALLVKAITELKANKEIEGEILAVDADPASNFANALGIKATGSVGDIREDIRKMLDKCIFPLTDKEMYFDGKVFTLAKIIEKEI</sequence>
<proteinExistence type="predicted"/>
<evidence type="ECO:0000259" key="1">
    <source>
        <dbReference type="Pfam" id="PF01656"/>
    </source>
</evidence>
<evidence type="ECO:0000313" key="2">
    <source>
        <dbReference type="EMBL" id="CEG11702.1"/>
    </source>
</evidence>
<dbReference type="Gene3D" id="3.40.50.300">
    <property type="entry name" value="P-loop containing nucleotide triphosphate hydrolases"/>
    <property type="match status" value="1"/>
</dbReference>
<dbReference type="EMBL" id="CCXY01000074">
    <property type="protein sequence ID" value="CEG11702.1"/>
    <property type="molecule type" value="Genomic_DNA"/>
</dbReference>
<dbReference type="InterPro" id="IPR027417">
    <property type="entry name" value="P-loop_NTPase"/>
</dbReference>
<reference evidence="2" key="1">
    <citation type="submission" date="2014-09" db="EMBL/GenBank/DDBJ databases">
        <authorList>
            <person name="Probst J Alexander"/>
        </authorList>
    </citation>
    <scope>NUCLEOTIDE SEQUENCE</scope>
</reference>
<feature type="domain" description="CobQ/CobB/MinD/ParA nucleotide binding" evidence="1">
    <location>
        <begin position="3"/>
        <end position="71"/>
    </location>
</feature>
<organism evidence="2">
    <name type="scientific">groundwater metagenome</name>
    <dbReference type="NCBI Taxonomy" id="717931"/>
    <lineage>
        <taxon>unclassified sequences</taxon>
        <taxon>metagenomes</taxon>
        <taxon>ecological metagenomes</taxon>
    </lineage>
</organism>
<protein>
    <recommendedName>
        <fullName evidence="1">CobQ/CobB/MinD/ParA nucleotide binding domain-containing protein</fullName>
    </recommendedName>
</protein>
<dbReference type="SUPFAM" id="SSF52540">
    <property type="entry name" value="P-loop containing nucleoside triphosphate hydrolases"/>
    <property type="match status" value="1"/>
</dbReference>
<name>A0A098E6V9_9ZZZZ</name>
<gene>
    <name evidence="2" type="ORF">MSIBF_A1650003</name>
</gene>
<dbReference type="Pfam" id="PF01656">
    <property type="entry name" value="CbiA"/>
    <property type="match status" value="1"/>
</dbReference>
<accession>A0A098E6V9</accession>